<gene>
    <name evidence="6" type="ORF">FBUS_02746</name>
</gene>
<dbReference type="Gene3D" id="3.10.260.20">
    <property type="entry name" value="Ski"/>
    <property type="match status" value="1"/>
</dbReference>
<dbReference type="GO" id="GO:0000981">
    <property type="term" value="F:DNA-binding transcription factor activity, RNA polymerase II-specific"/>
    <property type="evidence" value="ECO:0007669"/>
    <property type="project" value="TreeGrafter"/>
</dbReference>
<dbReference type="CDD" id="cd21081">
    <property type="entry name" value="DHD_Dac"/>
    <property type="match status" value="1"/>
</dbReference>
<evidence type="ECO:0000313" key="7">
    <source>
        <dbReference type="Proteomes" id="UP000728185"/>
    </source>
</evidence>
<dbReference type="OrthoDB" id="6436112at2759"/>
<dbReference type="InterPro" id="IPR037000">
    <property type="entry name" value="Ski_DNA-bd_sf"/>
</dbReference>
<dbReference type="PANTHER" id="PTHR12577:SF6">
    <property type="entry name" value="DACHSHUND, ISOFORM B"/>
    <property type="match status" value="1"/>
</dbReference>
<accession>A0A8E0S2W2</accession>
<dbReference type="InterPro" id="IPR003380">
    <property type="entry name" value="SKI/SNO/DAC"/>
</dbReference>
<dbReference type="AlphaFoldDB" id="A0A8E0S2W2"/>
<dbReference type="GO" id="GO:0005634">
    <property type="term" value="C:nucleus"/>
    <property type="evidence" value="ECO:0007669"/>
    <property type="project" value="UniProtKB-SubCell"/>
</dbReference>
<protein>
    <submittedName>
        <fullName evidence="6">Dachshund protein 1</fullName>
    </submittedName>
</protein>
<evidence type="ECO:0000256" key="2">
    <source>
        <dbReference type="ARBA" id="ARBA00023242"/>
    </source>
</evidence>
<feature type="region of interest" description="Disordered" evidence="4">
    <location>
        <begin position="221"/>
        <end position="261"/>
    </location>
</feature>
<feature type="region of interest" description="Disordered" evidence="4">
    <location>
        <begin position="637"/>
        <end position="761"/>
    </location>
</feature>
<feature type="region of interest" description="Disordered" evidence="4">
    <location>
        <begin position="374"/>
        <end position="397"/>
    </location>
</feature>
<feature type="domain" description="SKI/SNO/DAC" evidence="5">
    <location>
        <begin position="98"/>
        <end position="205"/>
    </location>
</feature>
<dbReference type="PANTHER" id="PTHR12577">
    <property type="entry name" value="DACHSHUND"/>
    <property type="match status" value="1"/>
</dbReference>
<comment type="similarity">
    <text evidence="3">Belongs to the DACH/dachshund family.</text>
</comment>
<dbReference type="FunFam" id="3.10.260.20:FF:000001">
    <property type="entry name" value="Dachshund homolog 1"/>
    <property type="match status" value="1"/>
</dbReference>
<reference evidence="6" key="1">
    <citation type="submission" date="2019-05" db="EMBL/GenBank/DDBJ databases">
        <title>Annotation for the trematode Fasciolopsis buski.</title>
        <authorList>
            <person name="Choi Y.-J."/>
        </authorList>
    </citation>
    <scope>NUCLEOTIDE SEQUENCE</scope>
    <source>
        <strain evidence="6">HT</strain>
        <tissue evidence="6">Whole worm</tissue>
    </source>
</reference>
<dbReference type="GO" id="GO:0000978">
    <property type="term" value="F:RNA polymerase II cis-regulatory region sequence-specific DNA binding"/>
    <property type="evidence" value="ECO:0007669"/>
    <property type="project" value="TreeGrafter"/>
</dbReference>
<dbReference type="SUPFAM" id="SSF46955">
    <property type="entry name" value="Putative DNA-binding domain"/>
    <property type="match status" value="1"/>
</dbReference>
<evidence type="ECO:0000313" key="6">
    <source>
        <dbReference type="EMBL" id="KAA0200243.1"/>
    </source>
</evidence>
<organism evidence="6 7">
    <name type="scientific">Fasciolopsis buskii</name>
    <dbReference type="NCBI Taxonomy" id="27845"/>
    <lineage>
        <taxon>Eukaryota</taxon>
        <taxon>Metazoa</taxon>
        <taxon>Spiralia</taxon>
        <taxon>Lophotrochozoa</taxon>
        <taxon>Platyhelminthes</taxon>
        <taxon>Trematoda</taxon>
        <taxon>Digenea</taxon>
        <taxon>Plagiorchiida</taxon>
        <taxon>Echinostomata</taxon>
        <taxon>Echinostomatoidea</taxon>
        <taxon>Fasciolidae</taxon>
        <taxon>Fasciolopsis</taxon>
    </lineage>
</organism>
<dbReference type="Pfam" id="PF02437">
    <property type="entry name" value="Ski_Sno_DHD"/>
    <property type="match status" value="1"/>
</dbReference>
<evidence type="ECO:0000256" key="1">
    <source>
        <dbReference type="ARBA" id="ARBA00004123"/>
    </source>
</evidence>
<dbReference type="Proteomes" id="UP000728185">
    <property type="component" value="Unassembled WGS sequence"/>
</dbReference>
<feature type="compositionally biased region" description="Polar residues" evidence="4">
    <location>
        <begin position="377"/>
        <end position="397"/>
    </location>
</feature>
<name>A0A8E0S2W2_9TREM</name>
<feature type="compositionally biased region" description="Polar residues" evidence="4">
    <location>
        <begin position="637"/>
        <end position="646"/>
    </location>
</feature>
<evidence type="ECO:0000256" key="3">
    <source>
        <dbReference type="ARBA" id="ARBA00038192"/>
    </source>
</evidence>
<evidence type="ECO:0000256" key="4">
    <source>
        <dbReference type="SAM" id="MobiDB-lite"/>
    </source>
</evidence>
<sequence length="840" mass="92058">MNDNANSIVPLSIHDPGGTMSGANHLLSGEKQPTVVDLSKKGTQALNQANYQYDQLAGMLKLPFNLSSHSVGLLSPPTSSNVSSTRPVSSVSKPLAYCTPNPVPNLPENNQVRLLDYRGAQLAAFTVDGRDLVCLPQAFELFLKHLVGGLHTVYTKLKRLEIVPVVCNVEQVRILRGLGAIQPGVNRCKLIAPHEFDVLYADCTNSSARPGRPSKRISAAMPTPAQRNGNPACETTSNGQFGSSPFEPSGKIPRKHFTDPITMNRNTSISRASVYSSIPPLPYASSLASFCMNPDNIGRFLTDTEPFIQAMNNLSTALIHPSQHSSANYSTTRVPLIPTDRITNTSADRGNDDVTVISQLHRNQTVRRPNLCESRTGLYSTPTSENSGSSPIYSPNKSSLTHTIRRIAELDSDHTISRTDSASVPMDNQTDIIEPAGSNLCQTDTTIDHGGGFKCNPFLLSPKQFLNVSHDAPLPQLFGNNSTEQQSCSSTYWNPENWSLQFSPLGDHSSALADFMSRWKLPLPIPFPHFPVDVIASTASNIGDQTETVNAVHSSGVRDGVSDEKACRVISLNSSKVDSPKYTWEQQRQAREIISDSADKNTGFGGSSDEFRACFDSMFHQIIEAYHQMSKNSASVTSLESGSKSNGYEFPSERTSSIASRNPKHPSAPSELAAKLLSPKSTRELNLIQGESGEHREQLFDSSSPPRFYTDIKTGTRRNSEQFSKPESMESKSLAGSPNRKSETVPNRNIQSLPGDPNKTQTISTTPAKFPLQVPRGFEVSDLGSLPTETDRNLTTKYYQWLHFMAKTFMLNCLNPNTDLTDTERHLNDQAQFPRAGRQK</sequence>
<dbReference type="GO" id="GO:0005667">
    <property type="term" value="C:transcription regulator complex"/>
    <property type="evidence" value="ECO:0007669"/>
    <property type="project" value="TreeGrafter"/>
</dbReference>
<proteinExistence type="inferred from homology"/>
<feature type="compositionally biased region" description="Polar residues" evidence="4">
    <location>
        <begin position="225"/>
        <end position="243"/>
    </location>
</feature>
<dbReference type="InterPro" id="IPR009061">
    <property type="entry name" value="DNA-bd_dom_put_sf"/>
</dbReference>
<dbReference type="InterPro" id="IPR052417">
    <property type="entry name" value="Dachshund_domain"/>
</dbReference>
<comment type="caution">
    <text evidence="6">The sequence shown here is derived from an EMBL/GenBank/DDBJ whole genome shotgun (WGS) entry which is preliminary data.</text>
</comment>
<comment type="subcellular location">
    <subcellularLocation>
        <location evidence="1">Nucleus</location>
    </subcellularLocation>
</comment>
<dbReference type="EMBL" id="LUCM01000660">
    <property type="protein sequence ID" value="KAA0200243.1"/>
    <property type="molecule type" value="Genomic_DNA"/>
</dbReference>
<evidence type="ECO:0000259" key="5">
    <source>
        <dbReference type="Pfam" id="PF02437"/>
    </source>
</evidence>
<keyword evidence="7" id="KW-1185">Reference proteome</keyword>
<keyword evidence="2" id="KW-0539">Nucleus</keyword>
<feature type="compositionally biased region" description="Polar residues" evidence="4">
    <location>
        <begin position="744"/>
        <end position="761"/>
    </location>
</feature>